<organism evidence="4 5">
    <name type="scientific">Candidatus Dormiibacter inghamiae</name>
    <dbReference type="NCBI Taxonomy" id="3127013"/>
    <lineage>
        <taxon>Bacteria</taxon>
        <taxon>Bacillati</taxon>
        <taxon>Candidatus Dormiibacterota</taxon>
        <taxon>Candidatus Dormibacteria</taxon>
        <taxon>Candidatus Dormibacterales</taxon>
        <taxon>Candidatus Dormibacteraceae</taxon>
        <taxon>Candidatus Dormiibacter</taxon>
    </lineage>
</organism>
<dbReference type="SUPFAM" id="SSF51735">
    <property type="entry name" value="NAD(P)-binding Rossmann-fold domains"/>
    <property type="match status" value="1"/>
</dbReference>
<name>A0A934NF42_9BACT</name>
<dbReference type="InterPro" id="IPR020843">
    <property type="entry name" value="ER"/>
</dbReference>
<keyword evidence="1" id="KW-0521">NADP</keyword>
<dbReference type="GO" id="GO:0016651">
    <property type="term" value="F:oxidoreductase activity, acting on NAD(P)H"/>
    <property type="evidence" value="ECO:0007669"/>
    <property type="project" value="TreeGrafter"/>
</dbReference>
<dbReference type="Gene3D" id="3.90.180.10">
    <property type="entry name" value="Medium-chain alcohol dehydrogenases, catalytic domain"/>
    <property type="match status" value="1"/>
</dbReference>
<dbReference type="Proteomes" id="UP000620075">
    <property type="component" value="Unassembled WGS sequence"/>
</dbReference>
<accession>A0A934NF42</accession>
<dbReference type="InterPro" id="IPR013154">
    <property type="entry name" value="ADH-like_N"/>
</dbReference>
<proteinExistence type="predicted"/>
<evidence type="ECO:0000256" key="2">
    <source>
        <dbReference type="ARBA" id="ARBA00023002"/>
    </source>
</evidence>
<reference evidence="4 5" key="1">
    <citation type="submission" date="2020-10" db="EMBL/GenBank/DDBJ databases">
        <title>Ca. Dormibacterota MAGs.</title>
        <authorList>
            <person name="Montgomery K."/>
        </authorList>
    </citation>
    <scope>NUCLEOTIDE SEQUENCE [LARGE SCALE GENOMIC DNA]</scope>
    <source>
        <strain evidence="4">SC8811_S16_3</strain>
    </source>
</reference>
<keyword evidence="2" id="KW-0560">Oxidoreductase</keyword>
<dbReference type="CDD" id="cd08270">
    <property type="entry name" value="MDR4"/>
    <property type="match status" value="1"/>
</dbReference>
<dbReference type="PANTHER" id="PTHR48106">
    <property type="entry name" value="QUINONE OXIDOREDUCTASE PIG3-RELATED"/>
    <property type="match status" value="1"/>
</dbReference>
<feature type="domain" description="Enoyl reductase (ER)" evidence="3">
    <location>
        <begin position="9"/>
        <end position="304"/>
    </location>
</feature>
<dbReference type="Gene3D" id="3.40.50.720">
    <property type="entry name" value="NAD(P)-binding Rossmann-like Domain"/>
    <property type="match status" value="1"/>
</dbReference>
<dbReference type="InterPro" id="IPR011032">
    <property type="entry name" value="GroES-like_sf"/>
</dbReference>
<evidence type="ECO:0000259" key="3">
    <source>
        <dbReference type="SMART" id="SM00829"/>
    </source>
</evidence>
<evidence type="ECO:0000256" key="1">
    <source>
        <dbReference type="ARBA" id="ARBA00022857"/>
    </source>
</evidence>
<evidence type="ECO:0000313" key="5">
    <source>
        <dbReference type="Proteomes" id="UP000620075"/>
    </source>
</evidence>
<dbReference type="GO" id="GO:0070402">
    <property type="term" value="F:NADPH binding"/>
    <property type="evidence" value="ECO:0007669"/>
    <property type="project" value="TreeGrafter"/>
</dbReference>
<dbReference type="Pfam" id="PF08240">
    <property type="entry name" value="ADH_N"/>
    <property type="match status" value="1"/>
</dbReference>
<dbReference type="PANTHER" id="PTHR48106:SF18">
    <property type="entry name" value="QUINONE OXIDOREDUCTASE PIG3"/>
    <property type="match status" value="1"/>
</dbReference>
<dbReference type="SUPFAM" id="SSF50129">
    <property type="entry name" value="GroES-like"/>
    <property type="match status" value="1"/>
</dbReference>
<comment type="caution">
    <text evidence="4">The sequence shown here is derived from an EMBL/GenBank/DDBJ whole genome shotgun (WGS) entry which is preliminary data.</text>
</comment>
<dbReference type="EMBL" id="JAEKNQ010000059">
    <property type="protein sequence ID" value="MBJ7604549.1"/>
    <property type="molecule type" value="Genomic_DNA"/>
</dbReference>
<dbReference type="InterPro" id="IPR036291">
    <property type="entry name" value="NAD(P)-bd_dom_sf"/>
</dbReference>
<dbReference type="Pfam" id="PF13602">
    <property type="entry name" value="ADH_zinc_N_2"/>
    <property type="match status" value="1"/>
</dbReference>
<sequence length="307" mass="31404">MRALVADPAAAGGVSIQQVAEPEPGPEEALVAVRAISLNRGELNRLAAAAPGWRPGWDIAGVVESAARTGSGPALGARVVGLLPGAAWAERVAVPATSLAELPDTVDDAQAAALPVAGLTALRMLRLGRGLVGRRVLITGAAGGVGRFAVQLARLGGAEVTAVVGSQARAVGLTELGAHQVLVGLEDLEGRFDLILESVGGESLGRLLTAVDPLGTLVMFGNSSGARTSFDVREVYLGAAVRLRGFTIFQTLAGEPPGRDLGYLTALVAGDRLNPQVESAQPWTDAAAALQRLRERSVSGKLVLSVQ</sequence>
<evidence type="ECO:0000313" key="4">
    <source>
        <dbReference type="EMBL" id="MBJ7604549.1"/>
    </source>
</evidence>
<gene>
    <name evidence="4" type="ORF">JF888_15445</name>
</gene>
<dbReference type="AlphaFoldDB" id="A0A934NF42"/>
<protein>
    <submittedName>
        <fullName evidence="4">Zinc-binding dehydrogenase</fullName>
    </submittedName>
</protein>
<dbReference type="SMART" id="SM00829">
    <property type="entry name" value="PKS_ER"/>
    <property type="match status" value="1"/>
</dbReference>